<reference evidence="2 3" key="1">
    <citation type="submission" date="2021-08" db="EMBL/GenBank/DDBJ databases">
        <title>complete genome sequencing of Deefgea sp. D25.</title>
        <authorList>
            <person name="Bae J.-W."/>
            <person name="Gim D.-H."/>
        </authorList>
    </citation>
    <scope>NUCLEOTIDE SEQUENCE [LARGE SCALE GENOMIC DNA]</scope>
    <source>
        <strain evidence="2 3">D25</strain>
    </source>
</reference>
<dbReference type="EMBL" id="CP081150">
    <property type="protein sequence ID" value="QZA78821.1"/>
    <property type="molecule type" value="Genomic_DNA"/>
</dbReference>
<gene>
    <name evidence="2" type="ORF">K4H28_05285</name>
</gene>
<dbReference type="PANTHER" id="PTHR35867">
    <property type="entry name" value="PROTEIN RSEC"/>
    <property type="match status" value="1"/>
</dbReference>
<sequence length="154" mass="16776">MIFSEAQVERCEGEFAWVKIRPHSPCGNCDPKTGCKSVAITRLFGHAQQSYQVKNPLHAKPNDYVKVAVNDGDLLGTAVWAYGFPLLLLILGAVLGSALAPVALDELYSLLGAVIGFLLSFIVLRMRNEKAKQTQPSIVEILPNAIKLKNCSSH</sequence>
<dbReference type="PANTHER" id="PTHR35867:SF1">
    <property type="entry name" value="PROTEIN RSEC"/>
    <property type="match status" value="1"/>
</dbReference>
<accession>A0ABX8Z8C9</accession>
<proteinExistence type="predicted"/>
<dbReference type="Pfam" id="PF04246">
    <property type="entry name" value="RseC_MucC"/>
    <property type="match status" value="1"/>
</dbReference>
<evidence type="ECO:0000313" key="3">
    <source>
        <dbReference type="Proteomes" id="UP000825679"/>
    </source>
</evidence>
<organism evidence="2 3">
    <name type="scientific">Deefgea tanakiae</name>
    <dbReference type="NCBI Taxonomy" id="2865840"/>
    <lineage>
        <taxon>Bacteria</taxon>
        <taxon>Pseudomonadati</taxon>
        <taxon>Pseudomonadota</taxon>
        <taxon>Betaproteobacteria</taxon>
        <taxon>Neisseriales</taxon>
        <taxon>Chitinibacteraceae</taxon>
        <taxon>Deefgea</taxon>
    </lineage>
</organism>
<dbReference type="RefSeq" id="WP_221007341.1">
    <property type="nucleotide sequence ID" value="NZ_CP081150.1"/>
</dbReference>
<name>A0ABX8Z8C9_9NEIS</name>
<feature type="transmembrane region" description="Helical" evidence="1">
    <location>
        <begin position="107"/>
        <end position="124"/>
    </location>
</feature>
<dbReference type="PIRSF" id="PIRSF004923">
    <property type="entry name" value="RseC"/>
    <property type="match status" value="1"/>
</dbReference>
<protein>
    <submittedName>
        <fullName evidence="2">SoxR reducing system RseC family protein</fullName>
    </submittedName>
</protein>
<feature type="transmembrane region" description="Helical" evidence="1">
    <location>
        <begin position="79"/>
        <end position="101"/>
    </location>
</feature>
<keyword evidence="1" id="KW-1133">Transmembrane helix</keyword>
<dbReference type="InterPro" id="IPR026268">
    <property type="entry name" value="RseC"/>
</dbReference>
<evidence type="ECO:0000313" key="2">
    <source>
        <dbReference type="EMBL" id="QZA78821.1"/>
    </source>
</evidence>
<dbReference type="Proteomes" id="UP000825679">
    <property type="component" value="Chromosome"/>
</dbReference>
<keyword evidence="1" id="KW-0812">Transmembrane</keyword>
<keyword evidence="3" id="KW-1185">Reference proteome</keyword>
<evidence type="ECO:0000256" key="1">
    <source>
        <dbReference type="SAM" id="Phobius"/>
    </source>
</evidence>
<dbReference type="InterPro" id="IPR007359">
    <property type="entry name" value="SigmaE_reg_RseC_MucC"/>
</dbReference>
<keyword evidence="1" id="KW-0472">Membrane</keyword>